<dbReference type="Gene3D" id="3.30.750.80">
    <property type="entry name" value="RNA methyltransferase domain (HRMD) like"/>
    <property type="match status" value="1"/>
</dbReference>
<dbReference type="Pfam" id="PF10672">
    <property type="entry name" value="Methyltrans_SAM"/>
    <property type="match status" value="1"/>
</dbReference>
<organism evidence="9 10">
    <name type="scientific">Holdemania filiformis</name>
    <dbReference type="NCBI Taxonomy" id="61171"/>
    <lineage>
        <taxon>Bacteria</taxon>
        <taxon>Bacillati</taxon>
        <taxon>Bacillota</taxon>
        <taxon>Erysipelotrichia</taxon>
        <taxon>Erysipelotrichales</taxon>
        <taxon>Erysipelotrichaceae</taxon>
        <taxon>Holdemania</taxon>
    </lineage>
</organism>
<evidence type="ECO:0000256" key="5">
    <source>
        <dbReference type="ARBA" id="ARBA00022691"/>
    </source>
</evidence>
<gene>
    <name evidence="9" type="ORF">DWY25_04330</name>
</gene>
<dbReference type="GeneID" id="83014631"/>
<reference evidence="9 10" key="1">
    <citation type="submission" date="2018-08" db="EMBL/GenBank/DDBJ databases">
        <title>A genome reference for cultivated species of the human gut microbiota.</title>
        <authorList>
            <person name="Zou Y."/>
            <person name="Xue W."/>
            <person name="Luo G."/>
        </authorList>
    </citation>
    <scope>NUCLEOTIDE SEQUENCE [LARGE SCALE GENOMIC DNA]</scope>
    <source>
        <strain evidence="9 10">AF24-29</strain>
    </source>
</reference>
<accession>A0A412G437</accession>
<keyword evidence="10" id="KW-1185">Reference proteome</keyword>
<comment type="caution">
    <text evidence="9">The sequence shown here is derived from an EMBL/GenBank/DDBJ whole genome shotgun (WGS) entry which is preliminary data.</text>
</comment>
<dbReference type="InterPro" id="IPR015947">
    <property type="entry name" value="PUA-like_sf"/>
</dbReference>
<evidence type="ECO:0000259" key="7">
    <source>
        <dbReference type="Pfam" id="PF10672"/>
    </source>
</evidence>
<dbReference type="SUPFAM" id="SSF88697">
    <property type="entry name" value="PUA domain-like"/>
    <property type="match status" value="1"/>
</dbReference>
<dbReference type="Pfam" id="PF17785">
    <property type="entry name" value="PUA_3"/>
    <property type="match status" value="1"/>
</dbReference>
<dbReference type="EMBL" id="QRUP01000004">
    <property type="protein sequence ID" value="RGR75469.1"/>
    <property type="molecule type" value="Genomic_DNA"/>
</dbReference>
<keyword evidence="3 9" id="KW-0489">Methyltransferase</keyword>
<dbReference type="Gene3D" id="2.30.130.10">
    <property type="entry name" value="PUA domain"/>
    <property type="match status" value="1"/>
</dbReference>
<keyword evidence="2" id="KW-0963">Cytoplasm</keyword>
<keyword evidence="5" id="KW-0949">S-adenosyl-L-methionine</keyword>
<evidence type="ECO:0000313" key="10">
    <source>
        <dbReference type="Proteomes" id="UP000284178"/>
    </source>
</evidence>
<evidence type="ECO:0000256" key="6">
    <source>
        <dbReference type="ARBA" id="ARBA00038091"/>
    </source>
</evidence>
<proteinExistence type="inferred from homology"/>
<sequence>MDRNYAKVMISQAGESWLDKGQMWMYRNNLIGIEGTPENGAPVDIVTENGRYLGTGFYSETSHIVVRILTKNPEVVIDREFFQRRIQFAYAFRKTVESDNLANCRLIFGEADQLPGLTVDRYNDILVTQISAYGMEKIKPMIYDLLLETLRQDGQTIQGIYERNDIQVRAKEGLPMEKGFWGGVSLPTTTVINENGLKLNVDIENGQKTGYFLDQKSNRVLLRQMAHGKRVLDCFSHTGGFALNAALGNAQSVVAVDVSQTALDQGRANAVLNHLEDRIQFVKADVFEYLDRCAMGQYDIIVLDPPAFTKSRKTIHQAYAGYKRINYQAMKVLQNGGYLITCSCSRFMEIDNFEKMLREAAQEAGVTLKQVSVTQQNHDHPILWTMEETSYLKFYIFQIIEA</sequence>
<protein>
    <submittedName>
        <fullName evidence="9">Class I SAM-dependent rRNA methyltransferase</fullName>
    </submittedName>
</protein>
<dbReference type="InterPro" id="IPR041532">
    <property type="entry name" value="RlmI-like_PUA"/>
</dbReference>
<comment type="subcellular location">
    <subcellularLocation>
        <location evidence="1">Cytoplasm</location>
    </subcellularLocation>
</comment>
<dbReference type="InterPro" id="IPR029063">
    <property type="entry name" value="SAM-dependent_MTases_sf"/>
</dbReference>
<dbReference type="PANTHER" id="PTHR42873:SF1">
    <property type="entry name" value="S-ADENOSYLMETHIONINE-DEPENDENT METHYLTRANSFERASE DOMAIN-CONTAINING PROTEIN"/>
    <property type="match status" value="1"/>
</dbReference>
<dbReference type="RefSeq" id="WP_117894159.1">
    <property type="nucleotide sequence ID" value="NZ_CABJCV010000004.1"/>
</dbReference>
<evidence type="ECO:0000313" key="9">
    <source>
        <dbReference type="EMBL" id="RGR75469.1"/>
    </source>
</evidence>
<dbReference type="Gene3D" id="3.40.50.150">
    <property type="entry name" value="Vaccinia Virus protein VP39"/>
    <property type="match status" value="1"/>
</dbReference>
<name>A0A412G437_9FIRM</name>
<evidence type="ECO:0000256" key="2">
    <source>
        <dbReference type="ARBA" id="ARBA00022490"/>
    </source>
</evidence>
<dbReference type="GO" id="GO:0003723">
    <property type="term" value="F:RNA binding"/>
    <property type="evidence" value="ECO:0007669"/>
    <property type="project" value="InterPro"/>
</dbReference>
<dbReference type="Proteomes" id="UP000284178">
    <property type="component" value="Unassembled WGS sequence"/>
</dbReference>
<dbReference type="GO" id="GO:0005737">
    <property type="term" value="C:cytoplasm"/>
    <property type="evidence" value="ECO:0007669"/>
    <property type="project" value="UniProtKB-SubCell"/>
</dbReference>
<dbReference type="InterPro" id="IPR019614">
    <property type="entry name" value="SAM-dep_methyl-trfase"/>
</dbReference>
<dbReference type="GO" id="GO:0032259">
    <property type="term" value="P:methylation"/>
    <property type="evidence" value="ECO:0007669"/>
    <property type="project" value="UniProtKB-KW"/>
</dbReference>
<dbReference type="CDD" id="cd21153">
    <property type="entry name" value="PUA_RlmI"/>
    <property type="match status" value="1"/>
</dbReference>
<evidence type="ECO:0000256" key="1">
    <source>
        <dbReference type="ARBA" id="ARBA00004496"/>
    </source>
</evidence>
<dbReference type="PROSITE" id="PS50890">
    <property type="entry name" value="PUA"/>
    <property type="match status" value="1"/>
</dbReference>
<dbReference type="GO" id="GO:0008168">
    <property type="term" value="F:methyltransferase activity"/>
    <property type="evidence" value="ECO:0007669"/>
    <property type="project" value="UniProtKB-KW"/>
</dbReference>
<feature type="domain" description="RlmI-like PUA" evidence="8">
    <location>
        <begin position="8"/>
        <end position="71"/>
    </location>
</feature>
<evidence type="ECO:0000256" key="4">
    <source>
        <dbReference type="ARBA" id="ARBA00022679"/>
    </source>
</evidence>
<dbReference type="InterPro" id="IPR036974">
    <property type="entry name" value="PUA_sf"/>
</dbReference>
<evidence type="ECO:0000259" key="8">
    <source>
        <dbReference type="Pfam" id="PF17785"/>
    </source>
</evidence>
<comment type="similarity">
    <text evidence="6">Belongs to the methyltransferase superfamily. RlmI family.</text>
</comment>
<dbReference type="SUPFAM" id="SSF53335">
    <property type="entry name" value="S-adenosyl-L-methionine-dependent methyltransferases"/>
    <property type="match status" value="1"/>
</dbReference>
<dbReference type="AlphaFoldDB" id="A0A412G437"/>
<feature type="domain" description="S-adenosylmethionine-dependent methyltransferase" evidence="7">
    <location>
        <begin position="189"/>
        <end position="365"/>
    </location>
</feature>
<dbReference type="PANTHER" id="PTHR42873">
    <property type="entry name" value="RIBOSOMAL RNA LARGE SUBUNIT METHYLTRANSFERASE"/>
    <property type="match status" value="1"/>
</dbReference>
<dbReference type="CDD" id="cd02440">
    <property type="entry name" value="AdoMet_MTases"/>
    <property type="match status" value="1"/>
</dbReference>
<evidence type="ECO:0000256" key="3">
    <source>
        <dbReference type="ARBA" id="ARBA00022603"/>
    </source>
</evidence>
<keyword evidence="4 9" id="KW-0808">Transferase</keyword>
<dbReference type="CDD" id="cd11572">
    <property type="entry name" value="RlmI_M_like"/>
    <property type="match status" value="1"/>
</dbReference>